<gene>
    <name evidence="3" type="ORF">DCAF_LOCUS19335</name>
</gene>
<feature type="compositionally biased region" description="Basic and acidic residues" evidence="1">
    <location>
        <begin position="38"/>
        <end position="47"/>
    </location>
</feature>
<reference evidence="3 4" key="1">
    <citation type="submission" date="2024-01" db="EMBL/GenBank/DDBJ databases">
        <authorList>
            <person name="Waweru B."/>
        </authorList>
    </citation>
    <scope>NUCLEOTIDE SEQUENCE [LARGE SCALE GENOMIC DNA]</scope>
</reference>
<keyword evidence="4" id="KW-1185">Reference proteome</keyword>
<dbReference type="Pfam" id="PF01775">
    <property type="entry name" value="Ribosomal_L18A"/>
    <property type="match status" value="1"/>
</dbReference>
<dbReference type="SUPFAM" id="SSF50630">
    <property type="entry name" value="Acid proteases"/>
    <property type="match status" value="1"/>
</dbReference>
<dbReference type="EMBL" id="CAWUPB010001173">
    <property type="protein sequence ID" value="CAK7346658.1"/>
    <property type="molecule type" value="Genomic_DNA"/>
</dbReference>
<dbReference type="Gene3D" id="2.40.70.10">
    <property type="entry name" value="Acid Proteases"/>
    <property type="match status" value="1"/>
</dbReference>
<comment type="caution">
    <text evidence="3">The sequence shown here is derived from an EMBL/GenBank/DDBJ whole genome shotgun (WGS) entry which is preliminary data.</text>
</comment>
<dbReference type="GO" id="GO:0003735">
    <property type="term" value="F:structural constituent of ribosome"/>
    <property type="evidence" value="ECO:0007669"/>
    <property type="project" value="InterPro"/>
</dbReference>
<dbReference type="GO" id="GO:0006412">
    <property type="term" value="P:translation"/>
    <property type="evidence" value="ECO:0007669"/>
    <property type="project" value="InterPro"/>
</dbReference>
<evidence type="ECO:0000256" key="1">
    <source>
        <dbReference type="SAM" id="MobiDB-lite"/>
    </source>
</evidence>
<evidence type="ECO:0000313" key="4">
    <source>
        <dbReference type="Proteomes" id="UP001314170"/>
    </source>
</evidence>
<feature type="domain" description="Large ribosomal subunit protein eL20" evidence="2">
    <location>
        <begin position="71"/>
        <end position="105"/>
    </location>
</feature>
<accession>A0AAV1S8T6</accession>
<evidence type="ECO:0000259" key="2">
    <source>
        <dbReference type="Pfam" id="PF01775"/>
    </source>
</evidence>
<dbReference type="InterPro" id="IPR023573">
    <property type="entry name" value="Ribosomal_eL20_dom"/>
</dbReference>
<dbReference type="AlphaFoldDB" id="A0AAV1S8T6"/>
<dbReference type="GO" id="GO:0005840">
    <property type="term" value="C:ribosome"/>
    <property type="evidence" value="ECO:0007669"/>
    <property type="project" value="InterPro"/>
</dbReference>
<proteinExistence type="predicted"/>
<feature type="region of interest" description="Disordered" evidence="1">
    <location>
        <begin position="24"/>
        <end position="47"/>
    </location>
</feature>
<organism evidence="3 4">
    <name type="scientific">Dovyalis caffra</name>
    <dbReference type="NCBI Taxonomy" id="77055"/>
    <lineage>
        <taxon>Eukaryota</taxon>
        <taxon>Viridiplantae</taxon>
        <taxon>Streptophyta</taxon>
        <taxon>Embryophyta</taxon>
        <taxon>Tracheophyta</taxon>
        <taxon>Spermatophyta</taxon>
        <taxon>Magnoliopsida</taxon>
        <taxon>eudicotyledons</taxon>
        <taxon>Gunneridae</taxon>
        <taxon>Pentapetalae</taxon>
        <taxon>rosids</taxon>
        <taxon>fabids</taxon>
        <taxon>Malpighiales</taxon>
        <taxon>Salicaceae</taxon>
        <taxon>Flacourtieae</taxon>
        <taxon>Dovyalis</taxon>
    </lineage>
</organism>
<dbReference type="InterPro" id="IPR021109">
    <property type="entry name" value="Peptidase_aspartic_dom_sf"/>
</dbReference>
<protein>
    <recommendedName>
        <fullName evidence="2">Large ribosomal subunit protein eL20 domain-containing protein</fullName>
    </recommendedName>
</protein>
<dbReference type="SUPFAM" id="SSF160374">
    <property type="entry name" value="RplX-like"/>
    <property type="match status" value="1"/>
</dbReference>
<dbReference type="Gene3D" id="3.10.20.10">
    <property type="match status" value="1"/>
</dbReference>
<sequence length="232" mass="26343">MRKSWAGSSRYHFKAPSWPIHGKETNVLNPHLSVPPEPRSRGKGEKRLRNPYFLRKLKKVKKRNGQILVINESRTGYHNMYKEYRDTTLNGAVEQMYTEMASRHRNIDTNVSSQLIFGEDKDLLNHPELNFTTLETWNLTSGGVGGTIVDSGTTAGCEKMELPDFGILFAGGAVWNFPVENYFIRLVPEAILGTPRSTLSIIGSYQRQNFLILYDDNKKSRLGYAPMKCADV</sequence>
<dbReference type="Proteomes" id="UP001314170">
    <property type="component" value="Unassembled WGS sequence"/>
</dbReference>
<dbReference type="PANTHER" id="PTHR10052">
    <property type="entry name" value="60S RIBOSOMAL PROTEIN L18A"/>
    <property type="match status" value="1"/>
</dbReference>
<dbReference type="InterPro" id="IPR021138">
    <property type="entry name" value="Ribosomal_eL20_eukaryotes"/>
</dbReference>
<evidence type="ECO:0000313" key="3">
    <source>
        <dbReference type="EMBL" id="CAK7346658.1"/>
    </source>
</evidence>
<name>A0AAV1S8T6_9ROSI</name>